<gene>
    <name evidence="2" type="ORF">H8L47_28750</name>
</gene>
<evidence type="ECO:0000313" key="2">
    <source>
        <dbReference type="EMBL" id="MBC3911560.1"/>
    </source>
</evidence>
<dbReference type="Proteomes" id="UP000646911">
    <property type="component" value="Unassembled WGS sequence"/>
</dbReference>
<reference evidence="2 3" key="1">
    <citation type="submission" date="2020-08" db="EMBL/GenBank/DDBJ databases">
        <title>Novel species isolated from subtropical streams in China.</title>
        <authorList>
            <person name="Lu H."/>
        </authorList>
    </citation>
    <scope>NUCLEOTIDE SEQUENCE [LARGE SCALE GENOMIC DNA]</scope>
    <source>
        <strain evidence="2 3">NL8W</strain>
    </source>
</reference>
<keyword evidence="3" id="KW-1185">Reference proteome</keyword>
<feature type="domain" description="Immunity MXAN-0049 protein" evidence="1">
    <location>
        <begin position="48"/>
        <end position="177"/>
    </location>
</feature>
<sequence>MHYVVNFDKKYEIDPYLDWLNSGECRLPIAQTKAWEIPTSYKVILSLQEDKIDNISDFFECGSLNVVSKRLKNLLESTAVNIEFVPVKLMCGMQNLEFFALHVMRRIKAINETNSIFSGKKYGLVTGIEKLVLNSSLIQNEDLFFLDDAYRVVLIASESVKEKLLAMAITGVQLGEIDQYSDQSRI</sequence>
<dbReference type="EMBL" id="JACOFX010000041">
    <property type="protein sequence ID" value="MBC3911560.1"/>
    <property type="molecule type" value="Genomic_DNA"/>
</dbReference>
<protein>
    <recommendedName>
        <fullName evidence="1">Immunity MXAN-0049 protein domain-containing protein</fullName>
    </recommendedName>
</protein>
<accession>A0ABR6ZJM6</accession>
<evidence type="ECO:0000259" key="1">
    <source>
        <dbReference type="Pfam" id="PF07791"/>
    </source>
</evidence>
<name>A0ABR6ZJM6_9BURK</name>
<comment type="caution">
    <text evidence="2">The sequence shown here is derived from an EMBL/GenBank/DDBJ whole genome shotgun (WGS) entry which is preliminary data.</text>
</comment>
<dbReference type="RefSeq" id="WP_222616721.1">
    <property type="nucleotide sequence ID" value="NZ_JACOFX010000041.1"/>
</dbReference>
<proteinExistence type="predicted"/>
<evidence type="ECO:0000313" key="3">
    <source>
        <dbReference type="Proteomes" id="UP000646911"/>
    </source>
</evidence>
<dbReference type="Pfam" id="PF07791">
    <property type="entry name" value="Imm11"/>
    <property type="match status" value="1"/>
</dbReference>
<organism evidence="2 3">
    <name type="scientific">Undibacterium umbellatum</name>
    <dbReference type="NCBI Taxonomy" id="2762300"/>
    <lineage>
        <taxon>Bacteria</taxon>
        <taxon>Pseudomonadati</taxon>
        <taxon>Pseudomonadota</taxon>
        <taxon>Betaproteobacteria</taxon>
        <taxon>Burkholderiales</taxon>
        <taxon>Oxalobacteraceae</taxon>
        <taxon>Undibacterium</taxon>
    </lineage>
</organism>
<dbReference type="InterPro" id="IPR012433">
    <property type="entry name" value="Imm11"/>
</dbReference>